<proteinExistence type="predicted"/>
<dbReference type="Pfam" id="PF05719">
    <property type="entry name" value="GPP34"/>
    <property type="match status" value="1"/>
</dbReference>
<dbReference type="InterPro" id="IPR008628">
    <property type="entry name" value="GPP34-like"/>
</dbReference>
<gene>
    <name evidence="5" type="ORF">SAMN05216377_106112</name>
</gene>
<keyword evidence="6" id="KW-1185">Reference proteome</keyword>
<dbReference type="Gene3D" id="1.10.3630.10">
    <property type="entry name" value="yeast vps74-n-term truncation variant domain like"/>
    <property type="match status" value="1"/>
</dbReference>
<evidence type="ECO:0000256" key="4">
    <source>
        <dbReference type="ARBA" id="ARBA00023136"/>
    </source>
</evidence>
<evidence type="ECO:0000256" key="1">
    <source>
        <dbReference type="ARBA" id="ARBA00004255"/>
    </source>
</evidence>
<keyword evidence="4" id="KW-0472">Membrane</keyword>
<dbReference type="Proteomes" id="UP000198967">
    <property type="component" value="Unassembled WGS sequence"/>
</dbReference>
<evidence type="ECO:0000256" key="2">
    <source>
        <dbReference type="ARBA" id="ARBA00023034"/>
    </source>
</evidence>
<accession>A0A1G7N2B6</accession>
<dbReference type="GO" id="GO:0070273">
    <property type="term" value="F:phosphatidylinositol-4-phosphate binding"/>
    <property type="evidence" value="ECO:0007669"/>
    <property type="project" value="InterPro"/>
</dbReference>
<evidence type="ECO:0000313" key="5">
    <source>
        <dbReference type="EMBL" id="SDF68071.1"/>
    </source>
</evidence>
<sequence length="212" mass="23000">MHDIATLTLPQRLYLLSWDRERKRFTGSGERDLLLRAGALAELLLAGLLKDDDGRVAVVSGAKPPADPFLAEVLAQVEAGKPRKWQHWVNHRARRAPQAVRDQLAAGRWVSVEPRRLLGVFPADRVVARDPRAVRKLTDAATAALRAPRADTVPAAEAAAAALAATVLLRTVVSRREARARRERIQTLGARIAPVPTALRKAVAGRHAAAAS</sequence>
<dbReference type="AlphaFoldDB" id="A0A1G7N2B6"/>
<name>A0A1G7N2B6_PSEOR</name>
<dbReference type="EMBL" id="FNBE01000006">
    <property type="protein sequence ID" value="SDF68071.1"/>
    <property type="molecule type" value="Genomic_DNA"/>
</dbReference>
<keyword evidence="2" id="KW-0333">Golgi apparatus</keyword>
<organism evidence="5 6">
    <name type="scientific">Pseudonocardia oroxyli</name>
    <dbReference type="NCBI Taxonomy" id="366584"/>
    <lineage>
        <taxon>Bacteria</taxon>
        <taxon>Bacillati</taxon>
        <taxon>Actinomycetota</taxon>
        <taxon>Actinomycetes</taxon>
        <taxon>Pseudonocardiales</taxon>
        <taxon>Pseudonocardiaceae</taxon>
        <taxon>Pseudonocardia</taxon>
    </lineage>
</organism>
<evidence type="ECO:0000313" key="6">
    <source>
        <dbReference type="Proteomes" id="UP000198967"/>
    </source>
</evidence>
<reference evidence="5 6" key="1">
    <citation type="submission" date="2016-10" db="EMBL/GenBank/DDBJ databases">
        <authorList>
            <person name="de Groot N.N."/>
        </authorList>
    </citation>
    <scope>NUCLEOTIDE SEQUENCE [LARGE SCALE GENOMIC DNA]</scope>
    <source>
        <strain evidence="5 6">CGMCC 4.3143</strain>
    </source>
</reference>
<dbReference type="OrthoDB" id="4717569at2"/>
<evidence type="ECO:0000256" key="3">
    <source>
        <dbReference type="ARBA" id="ARBA00023121"/>
    </source>
</evidence>
<comment type="subcellular location">
    <subcellularLocation>
        <location evidence="1">Golgi apparatus membrane</location>
        <topology evidence="1">Peripheral membrane protein</topology>
        <orientation evidence="1">Cytoplasmic side</orientation>
    </subcellularLocation>
</comment>
<dbReference type="RefSeq" id="WP_093081866.1">
    <property type="nucleotide sequence ID" value="NZ_FNBE01000006.1"/>
</dbReference>
<dbReference type="InterPro" id="IPR038261">
    <property type="entry name" value="GPP34-like_sf"/>
</dbReference>
<dbReference type="GO" id="GO:0005737">
    <property type="term" value="C:cytoplasm"/>
    <property type="evidence" value="ECO:0007669"/>
    <property type="project" value="UniProtKB-ARBA"/>
</dbReference>
<dbReference type="STRING" id="366584.SAMN05216377_106112"/>
<keyword evidence="3" id="KW-0446">Lipid-binding</keyword>
<protein>
    <submittedName>
        <fullName evidence="5">Golgi phosphoprotein 3 (GPP34)</fullName>
    </submittedName>
</protein>
<dbReference type="GO" id="GO:0012505">
    <property type="term" value="C:endomembrane system"/>
    <property type="evidence" value="ECO:0007669"/>
    <property type="project" value="UniProtKB-ARBA"/>
</dbReference>